<evidence type="ECO:0000256" key="19">
    <source>
        <dbReference type="ARBA" id="ARBA00023027"/>
    </source>
</evidence>
<protein>
    <recommendedName>
        <fullName evidence="28">Bifunctional aspartokinase/homoserine dehydrogenase</fullName>
    </recommendedName>
    <domain>
        <recommendedName>
            <fullName evidence="28">Aspartokinase</fullName>
            <ecNumber evidence="28">2.7.2.4</ecNumber>
        </recommendedName>
    </domain>
    <domain>
        <recommendedName>
            <fullName evidence="28">Homoserine dehydrogenase</fullName>
            <ecNumber evidence="28">1.1.1.3</ecNumber>
        </recommendedName>
    </domain>
</protein>
<evidence type="ECO:0000256" key="3">
    <source>
        <dbReference type="ARBA" id="ARBA00004986"/>
    </source>
</evidence>
<gene>
    <name evidence="33" type="ORF">DX914_17935</name>
</gene>
<dbReference type="Pfam" id="PF00696">
    <property type="entry name" value="AA_kinase"/>
    <property type="match status" value="1"/>
</dbReference>
<evidence type="ECO:0000259" key="31">
    <source>
        <dbReference type="Pfam" id="PF03447"/>
    </source>
</evidence>
<dbReference type="InterPro" id="IPR018042">
    <property type="entry name" value="Aspartate_kinase_CS"/>
</dbReference>
<evidence type="ECO:0000256" key="23">
    <source>
        <dbReference type="ARBA" id="ARBA00023268"/>
    </source>
</evidence>
<evidence type="ECO:0000256" key="25">
    <source>
        <dbReference type="ARBA" id="ARBA00048561"/>
    </source>
</evidence>
<dbReference type="GO" id="GO:0009089">
    <property type="term" value="P:lysine biosynthetic process via diaminopimelate"/>
    <property type="evidence" value="ECO:0007669"/>
    <property type="project" value="UniProtKB-UniRule"/>
</dbReference>
<dbReference type="EMBL" id="QTSU01000004">
    <property type="protein sequence ID" value="RDZ26153.1"/>
    <property type="molecule type" value="Genomic_DNA"/>
</dbReference>
<comment type="cofactor">
    <cofactor evidence="1">
        <name>a metal cation</name>
        <dbReference type="ChEBI" id="CHEBI:25213"/>
    </cofactor>
</comment>
<keyword evidence="13" id="KW-0479">Metal-binding</keyword>
<comment type="pathway">
    <text evidence="2 28">Amino-acid biosynthesis; L-lysine biosynthesis via DAP pathway; (S)-tetrahydrodipicolinate from L-aspartate: step 1/4.</text>
</comment>
<feature type="domain" description="Aspartate/homoserine dehydrogenase NAD-binding" evidence="31">
    <location>
        <begin position="479"/>
        <end position="613"/>
    </location>
</feature>
<comment type="subunit">
    <text evidence="9 28">Homotetramer.</text>
</comment>
<comment type="pathway">
    <text evidence="3 28">Amino-acid biosynthesis; L-methionine biosynthesis via de novo pathway; L-homoserine from L-aspartate: step 1/3.</text>
</comment>
<reference evidence="33 34" key="1">
    <citation type="submission" date="2018-08" db="EMBL/GenBank/DDBJ databases">
        <title>Lysobacter sp. zong2l5, whole genome shotgun sequence.</title>
        <authorList>
            <person name="Zhang X."/>
            <person name="Feng G."/>
            <person name="Zhu H."/>
        </authorList>
    </citation>
    <scope>NUCLEOTIDE SEQUENCE [LARGE SCALE GENOMIC DNA]</scope>
    <source>
        <strain evidence="34">zong2l5</strain>
    </source>
</reference>
<evidence type="ECO:0000256" key="7">
    <source>
        <dbReference type="ARBA" id="ARBA00007952"/>
    </source>
</evidence>
<evidence type="ECO:0000256" key="22">
    <source>
        <dbReference type="ARBA" id="ARBA00023167"/>
    </source>
</evidence>
<keyword evidence="15 28" id="KW-0418">Kinase</keyword>
<dbReference type="InterPro" id="IPR001342">
    <property type="entry name" value="HDH_cat"/>
</dbReference>
<dbReference type="InterPro" id="IPR042199">
    <property type="entry name" value="AsparK_Bifunc_asparK/hSer_DH"/>
</dbReference>
<keyword evidence="11 28" id="KW-0808">Transferase</keyword>
<dbReference type="SUPFAM" id="SSF55021">
    <property type="entry name" value="ACT-like"/>
    <property type="match status" value="2"/>
</dbReference>
<dbReference type="GO" id="GO:0004412">
    <property type="term" value="F:homoserine dehydrogenase activity"/>
    <property type="evidence" value="ECO:0007669"/>
    <property type="project" value="UniProtKB-UniRule"/>
</dbReference>
<comment type="pathway">
    <text evidence="4 28">Amino-acid biosynthesis; L-threonine biosynthesis; L-threonine from L-aspartate: step 3/5.</text>
</comment>
<dbReference type="RefSeq" id="WP_115861358.1">
    <property type="nucleotide sequence ID" value="NZ_QTSU01000004.1"/>
</dbReference>
<dbReference type="InterPro" id="IPR019811">
    <property type="entry name" value="HDH_CS"/>
</dbReference>
<feature type="domain" description="Homoserine dehydrogenase catalytic" evidence="30">
    <location>
        <begin position="621"/>
        <end position="817"/>
    </location>
</feature>
<dbReference type="GO" id="GO:0009090">
    <property type="term" value="P:homoserine biosynthetic process"/>
    <property type="evidence" value="ECO:0007669"/>
    <property type="project" value="UniProtKB-ARBA"/>
</dbReference>
<feature type="domain" description="Aspartokinase ACT" evidence="32">
    <location>
        <begin position="326"/>
        <end position="385"/>
    </location>
</feature>
<organism evidence="33 34">
    <name type="scientific">Lysobacter silvisoli</name>
    <dbReference type="NCBI Taxonomy" id="2293254"/>
    <lineage>
        <taxon>Bacteria</taxon>
        <taxon>Pseudomonadati</taxon>
        <taxon>Pseudomonadota</taxon>
        <taxon>Gammaproteobacteria</taxon>
        <taxon>Lysobacterales</taxon>
        <taxon>Lysobacteraceae</taxon>
        <taxon>Lysobacter</taxon>
    </lineage>
</organism>
<dbReference type="FunFam" id="3.30.360.10:FF:000006">
    <property type="entry name" value="Bifunctional aspartokinase/homoserine dehydrogenase"/>
    <property type="match status" value="1"/>
</dbReference>
<keyword evidence="14 28" id="KW-0547">Nucleotide-binding</keyword>
<comment type="catalytic activity">
    <reaction evidence="25">
        <text>L-aspartate + ATP = 4-phospho-L-aspartate + ADP</text>
        <dbReference type="Rhea" id="RHEA:23776"/>
        <dbReference type="ChEBI" id="CHEBI:29991"/>
        <dbReference type="ChEBI" id="CHEBI:30616"/>
        <dbReference type="ChEBI" id="CHEBI:57535"/>
        <dbReference type="ChEBI" id="CHEBI:456216"/>
        <dbReference type="EC" id="2.7.2.4"/>
    </reaction>
    <physiologicalReaction direction="left-to-right" evidence="25">
        <dbReference type="Rhea" id="RHEA:23777"/>
    </physiologicalReaction>
</comment>
<keyword evidence="20" id="KW-0915">Sodium</keyword>
<dbReference type="Pfam" id="PF00742">
    <property type="entry name" value="Homoserine_dh"/>
    <property type="match status" value="1"/>
</dbReference>
<dbReference type="Gene3D" id="3.40.50.720">
    <property type="entry name" value="NAD(P)-binding Rossmann-like Domain"/>
    <property type="match status" value="1"/>
</dbReference>
<dbReference type="InterPro" id="IPR049638">
    <property type="entry name" value="AK-HD"/>
</dbReference>
<evidence type="ECO:0000256" key="16">
    <source>
        <dbReference type="ARBA" id="ARBA00022840"/>
    </source>
</evidence>
<dbReference type="FunFam" id="3.30.2130.10:FF:000001">
    <property type="entry name" value="Bifunctional aspartokinase/homoserine dehydrogenase"/>
    <property type="match status" value="1"/>
</dbReference>
<dbReference type="NCBIfam" id="TIGR00657">
    <property type="entry name" value="asp_kinases"/>
    <property type="match status" value="1"/>
</dbReference>
<keyword evidence="12" id="KW-0791">Threonine biosynthesis</keyword>
<evidence type="ECO:0000259" key="30">
    <source>
        <dbReference type="Pfam" id="PF00742"/>
    </source>
</evidence>
<comment type="catalytic activity">
    <reaction evidence="27">
        <text>L-homoserine + NAD(+) = L-aspartate 4-semialdehyde + NADH + H(+)</text>
        <dbReference type="Rhea" id="RHEA:15757"/>
        <dbReference type="ChEBI" id="CHEBI:15378"/>
        <dbReference type="ChEBI" id="CHEBI:57476"/>
        <dbReference type="ChEBI" id="CHEBI:57540"/>
        <dbReference type="ChEBI" id="CHEBI:57945"/>
        <dbReference type="ChEBI" id="CHEBI:537519"/>
        <dbReference type="EC" id="1.1.1.3"/>
    </reaction>
    <physiologicalReaction direction="right-to-left" evidence="27">
        <dbReference type="Rhea" id="RHEA:15759"/>
    </physiologicalReaction>
</comment>
<dbReference type="UniPathway" id="UPA00050">
    <property type="reaction ID" value="UER00063"/>
</dbReference>
<dbReference type="GO" id="GO:0046872">
    <property type="term" value="F:metal ion binding"/>
    <property type="evidence" value="ECO:0007669"/>
    <property type="project" value="UniProtKB-KW"/>
</dbReference>
<dbReference type="CDD" id="cd04921">
    <property type="entry name" value="ACT_AKi-HSDH-ThrA-like_1"/>
    <property type="match status" value="1"/>
</dbReference>
<dbReference type="FunFam" id="3.40.50.720:FF:000083">
    <property type="entry name" value="Bifunctional aspartokinase/homoserine dehydrogenase"/>
    <property type="match status" value="1"/>
</dbReference>
<keyword evidence="10 28" id="KW-0028">Amino-acid biosynthesis</keyword>
<comment type="catalytic activity">
    <reaction evidence="26">
        <text>L-homoserine + NADP(+) = L-aspartate 4-semialdehyde + NADPH + H(+)</text>
        <dbReference type="Rhea" id="RHEA:15761"/>
        <dbReference type="ChEBI" id="CHEBI:15378"/>
        <dbReference type="ChEBI" id="CHEBI:57476"/>
        <dbReference type="ChEBI" id="CHEBI:57783"/>
        <dbReference type="ChEBI" id="CHEBI:58349"/>
        <dbReference type="ChEBI" id="CHEBI:537519"/>
        <dbReference type="EC" id="1.1.1.3"/>
    </reaction>
    <physiologicalReaction direction="right-to-left" evidence="26">
        <dbReference type="Rhea" id="RHEA:15763"/>
    </physiologicalReaction>
</comment>
<dbReference type="Pfam" id="PF22468">
    <property type="entry name" value="ACT_9"/>
    <property type="match status" value="2"/>
</dbReference>
<dbReference type="AlphaFoldDB" id="A0A371JWW1"/>
<dbReference type="Gene3D" id="3.30.2130.10">
    <property type="entry name" value="VC0802-like"/>
    <property type="match status" value="2"/>
</dbReference>
<evidence type="ECO:0000256" key="9">
    <source>
        <dbReference type="ARBA" id="ARBA00011881"/>
    </source>
</evidence>
<dbReference type="SUPFAM" id="SSF53633">
    <property type="entry name" value="Carbamate kinase-like"/>
    <property type="match status" value="1"/>
</dbReference>
<dbReference type="UniPathway" id="UPA00034">
    <property type="reaction ID" value="UER00015"/>
</dbReference>
<dbReference type="EC" id="2.7.2.4" evidence="28"/>
<sequence length="827" mass="87351">MSSAPPAPAAPPQRHVHKFGGSSVADAARYRAVPPLIDDGAPARMVVVSAMQGVTDALVALAAAARDAQDWAPAWSALRQRHFDTAAELDGDGRHGVHEAFEREFAQLRAQLQALPHGDEAERRAAALPGLGEVLSSHLLHAALGGDDAGWRRLDAREVLVVHPGEMGVGVDWQASRARLADWRARHPGERIVITGFVARDAQGRDTTLGRNGSDYSASIFAHLFEADALTIWTDVDGVLSADPRLVPDAVCLPAMSYAEACELAYFGAKVLHPQTLAPVQQRGVPLRIRNARNPAAAGTLITPQPSADGVPVKGLSLVHDLAVLELVGNGMVGVPGTAERLFGALRGAGVSVIMISQGSSEHSICCVVRAEQAQRGRDAVQAAFAGDLADGQAQAVTLTPEVCVLAAVGDGMVGTPGVAARLLGGLAQARVNVRAIAQGAGERNISVAIGARDATRALRAAHSAFWLSPQCVSVGLIGPGKVGRALLAQLAQAQPRFQRDSRLELRLRAIADSRRMRLTPKAMPADSAIDALEEGEALDLERFSAHVRAEHLPHALIVDCSGSDAVAAHYPQWLAAGIHVVTPNKQAGAGPLPRYEAIHAAVRHGGGQFRYEATVGAGLPVIQTLRSLLDTGDELTEVEGILSGTLAWLFNRYDGSTAFSELVREAHRLGYTEPDPRDDLSGTDVARKLVILAREAGRPLSLEQVQVESLVPAALREVPKDEFMARLHELDAPLQQRFDQARAAGLGLRYLARLDRDGRASVGVVSPPPGHAALHGALTDNLIQFRTRRYADNPLVVQGPGAGPDVTAAGVFGDILSIAQTLGARA</sequence>
<evidence type="ECO:0000256" key="10">
    <source>
        <dbReference type="ARBA" id="ARBA00022605"/>
    </source>
</evidence>
<evidence type="ECO:0000256" key="20">
    <source>
        <dbReference type="ARBA" id="ARBA00023053"/>
    </source>
</evidence>
<dbReference type="NCBIfam" id="NF006959">
    <property type="entry name" value="PRK09436.1"/>
    <property type="match status" value="1"/>
</dbReference>
<comment type="similarity">
    <text evidence="8 28">In the N-terminal section; belongs to the aspartokinase family.</text>
</comment>
<dbReference type="InterPro" id="IPR011147">
    <property type="entry name" value="Bifunc_Aspkin/hSer_DH"/>
</dbReference>
<dbReference type="GO" id="GO:0004072">
    <property type="term" value="F:aspartate kinase activity"/>
    <property type="evidence" value="ECO:0007669"/>
    <property type="project" value="UniProtKB-UniRule"/>
</dbReference>
<dbReference type="GO" id="GO:0009088">
    <property type="term" value="P:threonine biosynthetic process"/>
    <property type="evidence" value="ECO:0007669"/>
    <property type="project" value="UniProtKB-UniRule"/>
</dbReference>
<evidence type="ECO:0000256" key="28">
    <source>
        <dbReference type="PIRNR" id="PIRNR000727"/>
    </source>
</evidence>
<keyword evidence="16 28" id="KW-0067">ATP-binding</keyword>
<comment type="pathway">
    <text evidence="6 28">Amino-acid biosynthesis; L-threonine biosynthesis; L-threonine from L-aspartate: step 1/5.</text>
</comment>
<comment type="function">
    <text evidence="24">Bifunctional aspartate kinase and homoserine dehydrogenase that catalyzes the first and the third steps toward the synthesis of lysine, methionine and threonine from aspartate.</text>
</comment>
<keyword evidence="17 28" id="KW-0521">NADP</keyword>
<dbReference type="InterPro" id="IPR036291">
    <property type="entry name" value="NAD(P)-bd_dom_sf"/>
</dbReference>
<evidence type="ECO:0000256" key="1">
    <source>
        <dbReference type="ARBA" id="ARBA00001920"/>
    </source>
</evidence>
<proteinExistence type="inferred from homology"/>
<dbReference type="InterPro" id="IPR001341">
    <property type="entry name" value="Asp_kinase"/>
</dbReference>
<feature type="domain" description="Aspartate/glutamate/uridylate kinase" evidence="29">
    <location>
        <begin position="14"/>
        <end position="291"/>
    </location>
</feature>
<dbReference type="PROSITE" id="PS00324">
    <property type="entry name" value="ASPARTOKINASE"/>
    <property type="match status" value="1"/>
</dbReference>
<evidence type="ECO:0000256" key="27">
    <source>
        <dbReference type="ARBA" id="ARBA00049031"/>
    </source>
</evidence>
<keyword evidence="34" id="KW-1185">Reference proteome</keyword>
<dbReference type="InterPro" id="IPR054352">
    <property type="entry name" value="ACT_Aspartokinase"/>
</dbReference>
<keyword evidence="19" id="KW-0520">NAD</keyword>
<keyword evidence="23" id="KW-0511">Multifunctional enzyme</keyword>
<dbReference type="Proteomes" id="UP000264492">
    <property type="component" value="Unassembled WGS sequence"/>
</dbReference>
<evidence type="ECO:0000256" key="12">
    <source>
        <dbReference type="ARBA" id="ARBA00022697"/>
    </source>
</evidence>
<evidence type="ECO:0000313" key="34">
    <source>
        <dbReference type="Proteomes" id="UP000264492"/>
    </source>
</evidence>
<dbReference type="GO" id="GO:0005524">
    <property type="term" value="F:ATP binding"/>
    <property type="evidence" value="ECO:0007669"/>
    <property type="project" value="UniProtKB-UniRule"/>
</dbReference>
<dbReference type="GO" id="GO:0050661">
    <property type="term" value="F:NADP binding"/>
    <property type="evidence" value="ECO:0007669"/>
    <property type="project" value="UniProtKB-UniRule"/>
</dbReference>
<evidence type="ECO:0000256" key="13">
    <source>
        <dbReference type="ARBA" id="ARBA00022723"/>
    </source>
</evidence>
<dbReference type="Gene3D" id="3.40.1160.10">
    <property type="entry name" value="Acetylglutamate kinase-like"/>
    <property type="match status" value="1"/>
</dbReference>
<evidence type="ECO:0000256" key="14">
    <source>
        <dbReference type="ARBA" id="ARBA00022741"/>
    </source>
</evidence>
<dbReference type="Pfam" id="PF03447">
    <property type="entry name" value="NAD_binding_3"/>
    <property type="match status" value="1"/>
</dbReference>
<evidence type="ECO:0000313" key="33">
    <source>
        <dbReference type="EMBL" id="RDZ26153.1"/>
    </source>
</evidence>
<comment type="similarity">
    <text evidence="7 28">In the C-terminal section; belongs to the homoserine dehydrogenase family.</text>
</comment>
<evidence type="ECO:0000256" key="4">
    <source>
        <dbReference type="ARBA" id="ARBA00005056"/>
    </source>
</evidence>
<evidence type="ECO:0000256" key="15">
    <source>
        <dbReference type="ARBA" id="ARBA00022777"/>
    </source>
</evidence>
<dbReference type="NCBIfam" id="NF007003">
    <property type="entry name" value="PRK09466.1"/>
    <property type="match status" value="1"/>
</dbReference>
<dbReference type="OrthoDB" id="9799110at2"/>
<evidence type="ECO:0000259" key="29">
    <source>
        <dbReference type="Pfam" id="PF00696"/>
    </source>
</evidence>
<evidence type="ECO:0000256" key="21">
    <source>
        <dbReference type="ARBA" id="ARBA00023154"/>
    </source>
</evidence>
<evidence type="ECO:0000256" key="11">
    <source>
        <dbReference type="ARBA" id="ARBA00022679"/>
    </source>
</evidence>
<evidence type="ECO:0000256" key="8">
    <source>
        <dbReference type="ARBA" id="ARBA00010046"/>
    </source>
</evidence>
<evidence type="ECO:0000256" key="24">
    <source>
        <dbReference type="ARBA" id="ARBA00044938"/>
    </source>
</evidence>
<evidence type="ECO:0000256" key="18">
    <source>
        <dbReference type="ARBA" id="ARBA00023002"/>
    </source>
</evidence>
<dbReference type="Gene3D" id="1.20.120.1320">
    <property type="entry name" value="Aspartokinase, catalytic domain"/>
    <property type="match status" value="1"/>
</dbReference>
<evidence type="ECO:0000256" key="26">
    <source>
        <dbReference type="ARBA" id="ARBA00048841"/>
    </source>
</evidence>
<accession>A0A371JWW1</accession>
<evidence type="ECO:0000256" key="2">
    <source>
        <dbReference type="ARBA" id="ARBA00004766"/>
    </source>
</evidence>
<dbReference type="PIRSF" id="PIRSF000727">
    <property type="entry name" value="ThrA"/>
    <property type="match status" value="1"/>
</dbReference>
<dbReference type="PANTHER" id="PTHR43070:SF5">
    <property type="entry name" value="HOMOSERINE DEHYDROGENASE"/>
    <property type="match status" value="1"/>
</dbReference>
<dbReference type="SUPFAM" id="SSF55347">
    <property type="entry name" value="Glyceraldehyde-3-phosphate dehydrogenase-like, C-terminal domain"/>
    <property type="match status" value="1"/>
</dbReference>
<name>A0A371JWW1_9GAMM</name>
<keyword evidence="22" id="KW-0486">Methionine biosynthesis</keyword>
<dbReference type="GO" id="GO:0009086">
    <property type="term" value="P:methionine biosynthetic process"/>
    <property type="evidence" value="ECO:0007669"/>
    <property type="project" value="UniProtKB-KW"/>
</dbReference>
<evidence type="ECO:0000259" key="32">
    <source>
        <dbReference type="Pfam" id="PF22468"/>
    </source>
</evidence>
<dbReference type="Gene3D" id="3.30.360.10">
    <property type="entry name" value="Dihydrodipicolinate Reductase, domain 2"/>
    <property type="match status" value="1"/>
</dbReference>
<feature type="domain" description="Aspartokinase ACT" evidence="32">
    <location>
        <begin position="407"/>
        <end position="466"/>
    </location>
</feature>
<dbReference type="PANTHER" id="PTHR43070">
    <property type="match status" value="1"/>
</dbReference>
<evidence type="ECO:0000256" key="6">
    <source>
        <dbReference type="ARBA" id="ARBA00005139"/>
    </source>
</evidence>
<dbReference type="InterPro" id="IPR045865">
    <property type="entry name" value="ACT-like_dom_sf"/>
</dbReference>
<comment type="caution">
    <text evidence="33">The sequence shown here is derived from an EMBL/GenBank/DDBJ whole genome shotgun (WGS) entry which is preliminary data.</text>
</comment>
<dbReference type="EC" id="1.1.1.3" evidence="28"/>
<dbReference type="PROSITE" id="PS01042">
    <property type="entry name" value="HOMOSER_DHGENASE"/>
    <property type="match status" value="1"/>
</dbReference>
<dbReference type="SUPFAM" id="SSF51735">
    <property type="entry name" value="NAD(P)-binding Rossmann-fold domains"/>
    <property type="match status" value="1"/>
</dbReference>
<dbReference type="InterPro" id="IPR005106">
    <property type="entry name" value="Asp/hSer_DH_NAD-bd"/>
</dbReference>
<dbReference type="UniPathway" id="UPA00051">
    <property type="reaction ID" value="UER00462"/>
</dbReference>
<dbReference type="InterPro" id="IPR001048">
    <property type="entry name" value="Asp/Glu/Uridylate_kinase"/>
</dbReference>
<keyword evidence="21" id="KW-0457">Lysine biosynthesis</keyword>
<dbReference type="InterPro" id="IPR036393">
    <property type="entry name" value="AceGlu_kinase-like_sf"/>
</dbReference>
<evidence type="ECO:0000256" key="17">
    <source>
        <dbReference type="ARBA" id="ARBA00022857"/>
    </source>
</evidence>
<comment type="pathway">
    <text evidence="5 28">Amino-acid biosynthesis; L-methionine biosynthesis via de novo pathway; L-homoserine from L-aspartate: step 3/3.</text>
</comment>
<evidence type="ECO:0000256" key="5">
    <source>
        <dbReference type="ARBA" id="ARBA00005062"/>
    </source>
</evidence>
<keyword evidence="18 28" id="KW-0560">Oxidoreductase</keyword>